<organism evidence="1 2">
    <name type="scientific">Corchorus capsularis</name>
    <name type="common">Jute</name>
    <dbReference type="NCBI Taxonomy" id="210143"/>
    <lineage>
        <taxon>Eukaryota</taxon>
        <taxon>Viridiplantae</taxon>
        <taxon>Streptophyta</taxon>
        <taxon>Embryophyta</taxon>
        <taxon>Tracheophyta</taxon>
        <taxon>Spermatophyta</taxon>
        <taxon>Magnoliopsida</taxon>
        <taxon>eudicotyledons</taxon>
        <taxon>Gunneridae</taxon>
        <taxon>Pentapetalae</taxon>
        <taxon>rosids</taxon>
        <taxon>malvids</taxon>
        <taxon>Malvales</taxon>
        <taxon>Malvaceae</taxon>
        <taxon>Grewioideae</taxon>
        <taxon>Apeibeae</taxon>
        <taxon>Corchorus</taxon>
    </lineage>
</organism>
<evidence type="ECO:0000313" key="2">
    <source>
        <dbReference type="Proteomes" id="UP000188268"/>
    </source>
</evidence>
<gene>
    <name evidence="1" type="ORF">CCACVL1_22983</name>
</gene>
<dbReference type="Proteomes" id="UP000188268">
    <property type="component" value="Unassembled WGS sequence"/>
</dbReference>
<dbReference type="Gramene" id="OMO62174">
    <property type="protein sequence ID" value="OMO62174"/>
    <property type="gene ID" value="CCACVL1_22983"/>
</dbReference>
<keyword evidence="2" id="KW-1185">Reference proteome</keyword>
<comment type="caution">
    <text evidence="1">The sequence shown here is derived from an EMBL/GenBank/DDBJ whole genome shotgun (WGS) entry which is preliminary data.</text>
</comment>
<sequence length="20" mass="2103">MARLTLLANKMAHQIGGSSC</sequence>
<reference evidence="1 2" key="1">
    <citation type="submission" date="2013-09" db="EMBL/GenBank/DDBJ databases">
        <title>Corchorus capsularis genome sequencing.</title>
        <authorList>
            <person name="Alam M."/>
            <person name="Haque M.S."/>
            <person name="Islam M.S."/>
            <person name="Emdad E.M."/>
            <person name="Islam M.M."/>
            <person name="Ahmed B."/>
            <person name="Halim A."/>
            <person name="Hossen Q.M.M."/>
            <person name="Hossain M.Z."/>
            <person name="Ahmed R."/>
            <person name="Khan M.M."/>
            <person name="Islam R."/>
            <person name="Rashid M.M."/>
            <person name="Khan S.A."/>
            <person name="Rahman M.S."/>
            <person name="Alam M."/>
        </authorList>
    </citation>
    <scope>NUCLEOTIDE SEQUENCE [LARGE SCALE GENOMIC DNA]</scope>
    <source>
        <strain evidence="2">cv. CVL-1</strain>
        <tissue evidence="1">Whole seedling</tissue>
    </source>
</reference>
<accession>A0A1R3GVP7</accession>
<name>A0A1R3GVP7_COCAP</name>
<proteinExistence type="predicted"/>
<protein>
    <submittedName>
        <fullName evidence="1">Uncharacterized protein</fullName>
    </submittedName>
</protein>
<evidence type="ECO:0000313" key="1">
    <source>
        <dbReference type="EMBL" id="OMO62174.1"/>
    </source>
</evidence>
<dbReference type="EMBL" id="AWWV01013309">
    <property type="protein sequence ID" value="OMO62174.1"/>
    <property type="molecule type" value="Genomic_DNA"/>
</dbReference>
<dbReference type="AlphaFoldDB" id="A0A1R3GVP7"/>